<accession>A0ACB9EVU5</accession>
<proteinExistence type="predicted"/>
<evidence type="ECO:0000313" key="2">
    <source>
        <dbReference type="Proteomes" id="UP001056120"/>
    </source>
</evidence>
<dbReference type="EMBL" id="CM042034">
    <property type="protein sequence ID" value="KAI3762816.1"/>
    <property type="molecule type" value="Genomic_DNA"/>
</dbReference>
<keyword evidence="2" id="KW-1185">Reference proteome</keyword>
<sequence>MAAAHDRQKSYADKRRKPLEFQICLADESLVIPLEELHINEQLRFDEEPLEIMDREVKTLKRSKIPIVRVRWNSKHESEFTWEREDQIMHDNYDWGVHLEDAIIGHTQMGLMAEIIKMIKAEKRETVAAADQQGSAFALMAIGEASSSLNEGIGSGTNAIPPPVNGTFVNGPVDIDLSFIDEEFYFDECSEDKKLDGVVSEEMINQPIMNKNIVNNRDNCILTESDVIQSNDKLKKTLYGDFKTIKQASKETFANKLEKNFQENIDKHYSPKIQSTSGKTSHVVPQSSSDIHQNKPSISETSEPYRRTFKERRSSFHYRMFGHILVNCPYKNKEKRCAVPQ</sequence>
<organism evidence="1 2">
    <name type="scientific">Smallanthus sonchifolius</name>
    <dbReference type="NCBI Taxonomy" id="185202"/>
    <lineage>
        <taxon>Eukaryota</taxon>
        <taxon>Viridiplantae</taxon>
        <taxon>Streptophyta</taxon>
        <taxon>Embryophyta</taxon>
        <taxon>Tracheophyta</taxon>
        <taxon>Spermatophyta</taxon>
        <taxon>Magnoliopsida</taxon>
        <taxon>eudicotyledons</taxon>
        <taxon>Gunneridae</taxon>
        <taxon>Pentapetalae</taxon>
        <taxon>asterids</taxon>
        <taxon>campanulids</taxon>
        <taxon>Asterales</taxon>
        <taxon>Asteraceae</taxon>
        <taxon>Asteroideae</taxon>
        <taxon>Heliantheae alliance</taxon>
        <taxon>Millerieae</taxon>
        <taxon>Smallanthus</taxon>
    </lineage>
</organism>
<reference evidence="2" key="1">
    <citation type="journal article" date="2022" name="Mol. Ecol. Resour.">
        <title>The genomes of chicory, endive, great burdock and yacon provide insights into Asteraceae palaeo-polyploidization history and plant inulin production.</title>
        <authorList>
            <person name="Fan W."/>
            <person name="Wang S."/>
            <person name="Wang H."/>
            <person name="Wang A."/>
            <person name="Jiang F."/>
            <person name="Liu H."/>
            <person name="Zhao H."/>
            <person name="Xu D."/>
            <person name="Zhang Y."/>
        </authorList>
    </citation>
    <scope>NUCLEOTIDE SEQUENCE [LARGE SCALE GENOMIC DNA]</scope>
    <source>
        <strain evidence="2">cv. Yunnan</strain>
    </source>
</reference>
<protein>
    <submittedName>
        <fullName evidence="1">Uncharacterized protein</fullName>
    </submittedName>
</protein>
<reference evidence="1 2" key="2">
    <citation type="journal article" date="2022" name="Mol. Ecol. Resour.">
        <title>The genomes of chicory, endive, great burdock and yacon provide insights into Asteraceae paleo-polyploidization history and plant inulin production.</title>
        <authorList>
            <person name="Fan W."/>
            <person name="Wang S."/>
            <person name="Wang H."/>
            <person name="Wang A."/>
            <person name="Jiang F."/>
            <person name="Liu H."/>
            <person name="Zhao H."/>
            <person name="Xu D."/>
            <person name="Zhang Y."/>
        </authorList>
    </citation>
    <scope>NUCLEOTIDE SEQUENCE [LARGE SCALE GENOMIC DNA]</scope>
    <source>
        <strain evidence="2">cv. Yunnan</strain>
        <tissue evidence="1">Leaves</tissue>
    </source>
</reference>
<gene>
    <name evidence="1" type="ORF">L1987_53257</name>
</gene>
<comment type="caution">
    <text evidence="1">The sequence shown here is derived from an EMBL/GenBank/DDBJ whole genome shotgun (WGS) entry which is preliminary data.</text>
</comment>
<name>A0ACB9EVU5_9ASTR</name>
<dbReference type="Proteomes" id="UP001056120">
    <property type="component" value="Linkage Group LG17"/>
</dbReference>
<evidence type="ECO:0000313" key="1">
    <source>
        <dbReference type="EMBL" id="KAI3762816.1"/>
    </source>
</evidence>